<keyword evidence="4" id="KW-0997">Cell inner membrane</keyword>
<evidence type="ECO:0000256" key="4">
    <source>
        <dbReference type="ARBA" id="ARBA00022519"/>
    </source>
</evidence>
<evidence type="ECO:0000313" key="10">
    <source>
        <dbReference type="EMBL" id="RJX49861.1"/>
    </source>
</evidence>
<dbReference type="OrthoDB" id="86208at2157"/>
<feature type="transmembrane region" description="Helical" evidence="8">
    <location>
        <begin position="390"/>
        <end position="411"/>
    </location>
</feature>
<dbReference type="Proteomes" id="UP000281564">
    <property type="component" value="Unassembled WGS sequence"/>
</dbReference>
<gene>
    <name evidence="10" type="ORF">DP106_07055</name>
</gene>
<feature type="transmembrane region" description="Helical" evidence="8">
    <location>
        <begin position="272"/>
        <end position="294"/>
    </location>
</feature>
<protein>
    <submittedName>
        <fullName evidence="10">Iron ABC transporter permease</fullName>
    </submittedName>
</protein>
<feature type="transmembrane region" description="Helical" evidence="8">
    <location>
        <begin position="162"/>
        <end position="183"/>
    </location>
</feature>
<feature type="transmembrane region" description="Helical" evidence="8">
    <location>
        <begin position="94"/>
        <end position="116"/>
    </location>
</feature>
<feature type="transmembrane region" description="Helical" evidence="8">
    <location>
        <begin position="330"/>
        <end position="350"/>
    </location>
</feature>
<keyword evidence="5 8" id="KW-0812">Transmembrane</keyword>
<feature type="transmembrane region" description="Helical" evidence="8">
    <location>
        <begin position="510"/>
        <end position="529"/>
    </location>
</feature>
<feature type="transmembrane region" description="Helical" evidence="8">
    <location>
        <begin position="7"/>
        <end position="28"/>
    </location>
</feature>
<dbReference type="CDD" id="cd06261">
    <property type="entry name" value="TM_PBP2"/>
    <property type="match status" value="2"/>
</dbReference>
<comment type="similarity">
    <text evidence="8">Belongs to the binding-protein-dependent transport system permease family.</text>
</comment>
<reference evidence="10 11" key="1">
    <citation type="submission" date="2018-06" db="EMBL/GenBank/DDBJ databases">
        <title>Halonotius sp. F13-13 a new haloarchaeeon isolated from a solar saltern from Isla Cristina, Huelva, Spain.</title>
        <authorList>
            <person name="Duran-Viseras A."/>
            <person name="Sanchez-Porro C."/>
            <person name="Ventosa A."/>
        </authorList>
    </citation>
    <scope>NUCLEOTIDE SEQUENCE [LARGE SCALE GENOMIC DNA]</scope>
    <source>
        <strain evidence="10 11">CECT 7525</strain>
    </source>
</reference>
<dbReference type="Pfam" id="PF00528">
    <property type="entry name" value="BPD_transp_1"/>
    <property type="match status" value="2"/>
</dbReference>
<proteinExistence type="inferred from homology"/>
<dbReference type="AlphaFoldDB" id="A0A3A6Q0B4"/>
<dbReference type="SUPFAM" id="SSF161098">
    <property type="entry name" value="MetI-like"/>
    <property type="match status" value="2"/>
</dbReference>
<evidence type="ECO:0000256" key="6">
    <source>
        <dbReference type="ARBA" id="ARBA00022989"/>
    </source>
</evidence>
<keyword evidence="6 8" id="KW-1133">Transmembrane helix</keyword>
<dbReference type="RefSeq" id="WP_120084328.1">
    <property type="nucleotide sequence ID" value="NZ_QMDW01000008.1"/>
</dbReference>
<feature type="domain" description="ABC transmembrane type-1" evidence="9">
    <location>
        <begin position="90"/>
        <end position="291"/>
    </location>
</feature>
<dbReference type="InterPro" id="IPR035906">
    <property type="entry name" value="MetI-like_sf"/>
</dbReference>
<evidence type="ECO:0000256" key="1">
    <source>
        <dbReference type="ARBA" id="ARBA00004429"/>
    </source>
</evidence>
<feature type="domain" description="ABC transmembrane type-1" evidence="9">
    <location>
        <begin position="386"/>
        <end position="585"/>
    </location>
</feature>
<dbReference type="PANTHER" id="PTHR43357">
    <property type="entry name" value="INNER MEMBRANE ABC TRANSPORTER PERMEASE PROTEIN YDCV"/>
    <property type="match status" value="1"/>
</dbReference>
<dbReference type="GO" id="GO:0005886">
    <property type="term" value="C:plasma membrane"/>
    <property type="evidence" value="ECO:0007669"/>
    <property type="project" value="UniProtKB-SubCell"/>
</dbReference>
<evidence type="ECO:0000259" key="9">
    <source>
        <dbReference type="PROSITE" id="PS50928"/>
    </source>
</evidence>
<keyword evidence="11" id="KW-1185">Reference proteome</keyword>
<evidence type="ECO:0000313" key="11">
    <source>
        <dbReference type="Proteomes" id="UP000281564"/>
    </source>
</evidence>
<evidence type="ECO:0000256" key="2">
    <source>
        <dbReference type="ARBA" id="ARBA00022448"/>
    </source>
</evidence>
<evidence type="ECO:0000256" key="8">
    <source>
        <dbReference type="RuleBase" id="RU363032"/>
    </source>
</evidence>
<accession>A0A3A6Q0B4</accession>
<dbReference type="PROSITE" id="PS50928">
    <property type="entry name" value="ABC_TM1"/>
    <property type="match status" value="2"/>
</dbReference>
<organism evidence="10 11">
    <name type="scientific">Halonotius pteroides</name>
    <dbReference type="NCBI Taxonomy" id="268735"/>
    <lineage>
        <taxon>Archaea</taxon>
        <taxon>Methanobacteriati</taxon>
        <taxon>Methanobacteriota</taxon>
        <taxon>Stenosarchaea group</taxon>
        <taxon>Halobacteria</taxon>
        <taxon>Halobacteriales</taxon>
        <taxon>Haloferacaceae</taxon>
        <taxon>Halonotius</taxon>
    </lineage>
</organism>
<dbReference type="InterPro" id="IPR000515">
    <property type="entry name" value="MetI-like"/>
</dbReference>
<feature type="transmembrane region" description="Helical" evidence="8">
    <location>
        <begin position="128"/>
        <end position="150"/>
    </location>
</feature>
<keyword evidence="2 8" id="KW-0813">Transport</keyword>
<dbReference type="EMBL" id="QMDW01000008">
    <property type="protein sequence ID" value="RJX49861.1"/>
    <property type="molecule type" value="Genomic_DNA"/>
</dbReference>
<dbReference type="Gene3D" id="1.10.3720.10">
    <property type="entry name" value="MetI-like"/>
    <property type="match status" value="2"/>
</dbReference>
<sequence>MRAKASRLLPVGIAAMLTTLVVVFYYPVGSVLGSAISVGGRLTLDPLVAVLGDPFYTGSAHSLVTAPASLPERFVAWVNAGMPAVDFGLFGFTAYQALLSTVVSVAVGLPGAYLLARFEFPGREFLRSVTILPFVMPSILVAVGFLAMFGRTGVVNDLLATVGLGPVNVVFTLEIVILAHAFYNAPLVTRLVTAAWESVDTRSVETARTLGAPPLRAFRDVTLPQLVPAILTASVLTFIFTFLSFPIVLALGGLQLATVEVWLFARVQNLELVEAATLGAIETALSLGLIYIYLRFEATQISTHGQGQLRSRLPLFDGWQSVSDPRRLGVFLYCLVAAVLFVGPLVSLVVESLTTPNGAFTLDYYAFLLAQQASAAVGTINPLAAIINSLLFGLGALVLALPMGVLVSVVATHEGSGSRFAEALLTAPLAVSGIVLGLGMLRTLVFGTTVFGHRLTVTGPIAIVAAHAIAAYPFVTRNVTPALSGIDDRLVDAARALGADRPTVLVDIELPLIAPALIAGAAFAFAISIGEFDSTVLLAEGVDSATMPVALERYTANRSLGPNLGPATAMGTVLLAVTTGSFILIDRTGRRWER</sequence>
<keyword evidence="7 8" id="KW-0472">Membrane</keyword>
<evidence type="ECO:0000256" key="3">
    <source>
        <dbReference type="ARBA" id="ARBA00022475"/>
    </source>
</evidence>
<comment type="caution">
    <text evidence="10">The sequence shown here is derived from an EMBL/GenBank/DDBJ whole genome shotgun (WGS) entry which is preliminary data.</text>
</comment>
<evidence type="ECO:0000256" key="7">
    <source>
        <dbReference type="ARBA" id="ARBA00023136"/>
    </source>
</evidence>
<feature type="transmembrane region" description="Helical" evidence="8">
    <location>
        <begin position="226"/>
        <end position="252"/>
    </location>
</feature>
<keyword evidence="3" id="KW-1003">Cell membrane</keyword>
<evidence type="ECO:0000256" key="5">
    <source>
        <dbReference type="ARBA" id="ARBA00022692"/>
    </source>
</evidence>
<dbReference type="GO" id="GO:0055085">
    <property type="term" value="P:transmembrane transport"/>
    <property type="evidence" value="ECO:0007669"/>
    <property type="project" value="InterPro"/>
</dbReference>
<comment type="subcellular location">
    <subcellularLocation>
        <location evidence="1">Cell inner membrane</location>
        <topology evidence="1">Multi-pass membrane protein</topology>
    </subcellularLocation>
    <subcellularLocation>
        <location evidence="8">Cell membrane</location>
        <topology evidence="8">Multi-pass membrane protein</topology>
    </subcellularLocation>
</comment>
<feature type="transmembrane region" description="Helical" evidence="8">
    <location>
        <begin position="423"/>
        <end position="445"/>
    </location>
</feature>
<name>A0A3A6Q0B4_9EURY</name>
<dbReference type="PANTHER" id="PTHR43357:SF4">
    <property type="entry name" value="INNER MEMBRANE ABC TRANSPORTER PERMEASE PROTEIN YDCV"/>
    <property type="match status" value="1"/>
</dbReference>
<feature type="transmembrane region" description="Helical" evidence="8">
    <location>
        <begin position="564"/>
        <end position="585"/>
    </location>
</feature>